<name>A0ABS1VF80_9PROT</name>
<comment type="caution">
    <text evidence="4">The sequence shown here is derived from an EMBL/GenBank/DDBJ whole genome shotgun (WGS) entry which is preliminary data.</text>
</comment>
<protein>
    <submittedName>
        <fullName evidence="4">SDR family oxidoreductase</fullName>
    </submittedName>
</protein>
<dbReference type="SMART" id="SM00822">
    <property type="entry name" value="PKS_KR"/>
    <property type="match status" value="1"/>
</dbReference>
<keyword evidence="2" id="KW-0560">Oxidoreductase</keyword>
<dbReference type="Gene3D" id="3.40.50.720">
    <property type="entry name" value="NAD(P)-binding Rossmann-like Domain"/>
    <property type="match status" value="1"/>
</dbReference>
<dbReference type="InterPro" id="IPR057326">
    <property type="entry name" value="KR_dom"/>
</dbReference>
<accession>A0ABS1VF80</accession>
<dbReference type="SUPFAM" id="SSF51735">
    <property type="entry name" value="NAD(P)-binding Rossmann-fold domains"/>
    <property type="match status" value="1"/>
</dbReference>
<dbReference type="Proteomes" id="UP000606490">
    <property type="component" value="Unassembled WGS sequence"/>
</dbReference>
<dbReference type="Pfam" id="PF13561">
    <property type="entry name" value="adh_short_C2"/>
    <property type="match status" value="1"/>
</dbReference>
<evidence type="ECO:0000256" key="1">
    <source>
        <dbReference type="ARBA" id="ARBA00006484"/>
    </source>
</evidence>
<keyword evidence="5" id="KW-1185">Reference proteome</keyword>
<evidence type="ECO:0000313" key="4">
    <source>
        <dbReference type="EMBL" id="MBL6459053.1"/>
    </source>
</evidence>
<dbReference type="InterPro" id="IPR020904">
    <property type="entry name" value="Sc_DH/Rdtase_CS"/>
</dbReference>
<dbReference type="EMBL" id="JAEUXJ010000025">
    <property type="protein sequence ID" value="MBL6459053.1"/>
    <property type="molecule type" value="Genomic_DNA"/>
</dbReference>
<feature type="domain" description="Ketoreductase" evidence="3">
    <location>
        <begin position="11"/>
        <end position="150"/>
    </location>
</feature>
<dbReference type="PRINTS" id="PR00081">
    <property type="entry name" value="GDHRDH"/>
</dbReference>
<dbReference type="InterPro" id="IPR036291">
    <property type="entry name" value="NAD(P)-bd_dom_sf"/>
</dbReference>
<evidence type="ECO:0000313" key="5">
    <source>
        <dbReference type="Proteomes" id="UP000606490"/>
    </source>
</evidence>
<dbReference type="InterPro" id="IPR002347">
    <property type="entry name" value="SDR_fam"/>
</dbReference>
<dbReference type="PRINTS" id="PR00080">
    <property type="entry name" value="SDRFAMILY"/>
</dbReference>
<evidence type="ECO:0000259" key="3">
    <source>
        <dbReference type="SMART" id="SM00822"/>
    </source>
</evidence>
<gene>
    <name evidence="4" type="ORF">JMJ55_27370</name>
</gene>
<organism evidence="4 5">
    <name type="scientific">Belnapia mucosa</name>
    <dbReference type="NCBI Taxonomy" id="2804532"/>
    <lineage>
        <taxon>Bacteria</taxon>
        <taxon>Pseudomonadati</taxon>
        <taxon>Pseudomonadota</taxon>
        <taxon>Alphaproteobacteria</taxon>
        <taxon>Acetobacterales</taxon>
        <taxon>Roseomonadaceae</taxon>
        <taxon>Belnapia</taxon>
    </lineage>
</organism>
<reference evidence="4 5" key="1">
    <citation type="submission" date="2021-01" db="EMBL/GenBank/DDBJ databases">
        <title>Belnapia mucosa sp. nov. and Belnapia arida sp. nov., isolated from the Tabernas Desert (Almeria, Spain).</title>
        <authorList>
            <person name="Molina-Menor E."/>
            <person name="Vidal-Verdu A."/>
            <person name="Calonge A."/>
            <person name="Satari L."/>
            <person name="Pereto Magraner J."/>
            <person name="Porcar Miralles M."/>
        </authorList>
    </citation>
    <scope>NUCLEOTIDE SEQUENCE [LARGE SCALE GENOMIC DNA]</scope>
    <source>
        <strain evidence="4 5">T6</strain>
    </source>
</reference>
<dbReference type="PANTHER" id="PTHR42760:SF5">
    <property type="entry name" value="2-DEHYDRO-3-DEOXY-D-GLUCONATE 5-DEHYDROGENASE"/>
    <property type="match status" value="1"/>
</dbReference>
<proteinExistence type="inferred from homology"/>
<dbReference type="PROSITE" id="PS00061">
    <property type="entry name" value="ADH_SHORT"/>
    <property type="match status" value="1"/>
</dbReference>
<comment type="similarity">
    <text evidence="1">Belongs to the short-chain dehydrogenases/reductases (SDR) family.</text>
</comment>
<dbReference type="RefSeq" id="WP_202828786.1">
    <property type="nucleotide sequence ID" value="NZ_JAEUXJ010000025.1"/>
</dbReference>
<sequence length="255" mass="26334">MAQAMFDLTGRLALVTGASRGLGLAMARGLAEAGARVVLNGRDVGRLTAAVAELATAGIAVEALAFDVCDPTAVEDAVADIEARLGPIHILVNNAGISRPGPAAAQLDAAWREVIATNLDAVFFMARAVGRRMVERRVGKIINIGSMLGLTARPGTAPYTTSKAAVHGLTRALCADWAGCGVQVNCIAPGAFETEMTRPLYESPEVSAYVRSRTPAGRWGRPADLVGTAVFLAAPASDFVNGQVIVVDGGILSVI</sequence>
<evidence type="ECO:0000256" key="2">
    <source>
        <dbReference type="ARBA" id="ARBA00023002"/>
    </source>
</evidence>
<dbReference type="PANTHER" id="PTHR42760">
    <property type="entry name" value="SHORT-CHAIN DEHYDROGENASES/REDUCTASES FAMILY MEMBER"/>
    <property type="match status" value="1"/>
</dbReference>